<sequence length="60" mass="6979">MYLFKKFNYLIFGVVLGVIFGICLLFYTCDYSEGQKDANKKRPSSSQIPVKLEMCNEEKM</sequence>
<protein>
    <recommendedName>
        <fullName evidence="4">Lipoprotein</fullName>
    </recommendedName>
</protein>
<dbReference type="Proteomes" id="UP001164513">
    <property type="component" value="Plasmid pZSt-lp72"/>
</dbReference>
<accession>A0AAX3JP33</accession>
<evidence type="ECO:0008006" key="4">
    <source>
        <dbReference type="Google" id="ProtNLM"/>
    </source>
</evidence>
<evidence type="ECO:0000313" key="2">
    <source>
        <dbReference type="EMBL" id="WAZ72385.1"/>
    </source>
</evidence>
<geneLocation type="plasmid" evidence="2 3">
    <name>pZSt-lp72</name>
</geneLocation>
<keyword evidence="1" id="KW-1133">Transmembrane helix</keyword>
<evidence type="ECO:0000256" key="1">
    <source>
        <dbReference type="SAM" id="Phobius"/>
    </source>
</evidence>
<dbReference type="RefSeq" id="WP_269512188.1">
    <property type="nucleotide sequence ID" value="NZ_CP044784.2"/>
</dbReference>
<name>A0AAX3JP33_9SPIR</name>
<keyword evidence="1" id="KW-0812">Transmembrane</keyword>
<proteinExistence type="predicted"/>
<keyword evidence="2" id="KW-0614">Plasmid</keyword>
<organism evidence="2 3">
    <name type="scientific">Borrelia miyamotoi</name>
    <dbReference type="NCBI Taxonomy" id="47466"/>
    <lineage>
        <taxon>Bacteria</taxon>
        <taxon>Pseudomonadati</taxon>
        <taxon>Spirochaetota</taxon>
        <taxon>Spirochaetia</taxon>
        <taxon>Spirochaetales</taxon>
        <taxon>Borreliaceae</taxon>
        <taxon>Borrelia</taxon>
    </lineage>
</organism>
<dbReference type="EMBL" id="CP114722">
    <property type="protein sequence ID" value="WAZ72385.1"/>
    <property type="molecule type" value="Genomic_DNA"/>
</dbReference>
<dbReference type="AlphaFoldDB" id="A0AAX3JP33"/>
<gene>
    <name evidence="2" type="ORF">O5404_05020</name>
</gene>
<evidence type="ECO:0000313" key="3">
    <source>
        <dbReference type="Proteomes" id="UP001164513"/>
    </source>
</evidence>
<feature type="transmembrane region" description="Helical" evidence="1">
    <location>
        <begin position="7"/>
        <end position="27"/>
    </location>
</feature>
<keyword evidence="1" id="KW-0472">Membrane</keyword>
<reference evidence="2" key="1">
    <citation type="submission" date="2022-12" db="EMBL/GenBank/DDBJ databases">
        <title>B. miyamotoi WGS.</title>
        <authorList>
            <person name="Gabriele M."/>
            <person name="Kuleshov K.V."/>
            <person name="Hepner S."/>
            <person name="Hoornstra D."/>
            <person name="Hovius J.W."/>
            <person name="Platonov A.E."/>
            <person name="Fingerle V."/>
            <person name="Strube C."/>
        </authorList>
    </citation>
    <scope>NUCLEOTIDE SEQUENCE</scope>
    <source>
        <strain evidence="2">ZStruIII14-9</strain>
        <plasmid evidence="2">pZSt-lp72</plasmid>
    </source>
</reference>